<keyword evidence="2" id="KW-1185">Reference proteome</keyword>
<sequence>MVRRAAHRFRVGEGAELGGFALRSREVSASSSCHVQSSSRNPPEKLALPRRQDETCLQVLRMLGVSICSSSCLFYAVIDQWQVLILGSPLATVPSFFVQAAMSSKPEVRTCTA</sequence>
<dbReference type="EMBL" id="JAQQAF010000003">
    <property type="protein sequence ID" value="KAJ8500068.1"/>
    <property type="molecule type" value="Genomic_DNA"/>
</dbReference>
<evidence type="ECO:0000313" key="2">
    <source>
        <dbReference type="Proteomes" id="UP001222027"/>
    </source>
</evidence>
<name>A0AAV8RLK6_ENSVE</name>
<accession>A0AAV8RLK6</accession>
<dbReference type="Proteomes" id="UP001222027">
    <property type="component" value="Unassembled WGS sequence"/>
</dbReference>
<gene>
    <name evidence="1" type="ORF">OPV22_010620</name>
</gene>
<evidence type="ECO:0000313" key="1">
    <source>
        <dbReference type="EMBL" id="KAJ8500068.1"/>
    </source>
</evidence>
<protein>
    <submittedName>
        <fullName evidence="1">Uncharacterized protein</fullName>
    </submittedName>
</protein>
<comment type="caution">
    <text evidence="1">The sequence shown here is derived from an EMBL/GenBank/DDBJ whole genome shotgun (WGS) entry which is preliminary data.</text>
</comment>
<organism evidence="1 2">
    <name type="scientific">Ensete ventricosum</name>
    <name type="common">Abyssinian banana</name>
    <name type="synonym">Musa ensete</name>
    <dbReference type="NCBI Taxonomy" id="4639"/>
    <lineage>
        <taxon>Eukaryota</taxon>
        <taxon>Viridiplantae</taxon>
        <taxon>Streptophyta</taxon>
        <taxon>Embryophyta</taxon>
        <taxon>Tracheophyta</taxon>
        <taxon>Spermatophyta</taxon>
        <taxon>Magnoliopsida</taxon>
        <taxon>Liliopsida</taxon>
        <taxon>Zingiberales</taxon>
        <taxon>Musaceae</taxon>
        <taxon>Ensete</taxon>
    </lineage>
</organism>
<dbReference type="AlphaFoldDB" id="A0AAV8RLK6"/>
<reference evidence="1 2" key="1">
    <citation type="submission" date="2022-12" db="EMBL/GenBank/DDBJ databases">
        <title>Chromosome-scale assembly of the Ensete ventricosum genome.</title>
        <authorList>
            <person name="Dussert Y."/>
            <person name="Stocks J."/>
            <person name="Wendawek A."/>
            <person name="Woldeyes F."/>
            <person name="Nichols R.A."/>
            <person name="Borrell J.S."/>
        </authorList>
    </citation>
    <scope>NUCLEOTIDE SEQUENCE [LARGE SCALE GENOMIC DNA]</scope>
    <source>
        <strain evidence="2">cv. Maze</strain>
        <tissue evidence="1">Seeds</tissue>
    </source>
</reference>
<proteinExistence type="predicted"/>